<protein>
    <submittedName>
        <fullName evidence="6">GAF domain-containing protein</fullName>
    </submittedName>
</protein>
<dbReference type="RefSeq" id="WP_167150736.1">
    <property type="nucleotide sequence ID" value="NZ_JAAMOX010000002.1"/>
</dbReference>
<dbReference type="InterPro" id="IPR029016">
    <property type="entry name" value="GAF-like_dom_sf"/>
</dbReference>
<reference evidence="6 7" key="1">
    <citation type="submission" date="2020-02" db="EMBL/GenBank/DDBJ databases">
        <title>Sequencing the genomes of 1000 actinobacteria strains.</title>
        <authorList>
            <person name="Klenk H.-P."/>
        </authorList>
    </citation>
    <scope>NUCLEOTIDE SEQUENCE [LARGE SCALE GENOMIC DNA]</scope>
    <source>
        <strain evidence="6 7">DSM 27960</strain>
    </source>
</reference>
<evidence type="ECO:0000256" key="3">
    <source>
        <dbReference type="ARBA" id="ARBA00023015"/>
    </source>
</evidence>
<sequence>MSTKDAEFFAEIALDLQAEPDSEQTLQAIVDYARTSAVCDDAGLFIVERGKIVTSAATHPKVARAHDLQKELGEGPCLSSLESGLNYVIDDTESEDRWPLWAKAVLELGIRSALSVQLYTREKPIGSLNLFSNEPGCFDRTDEAVTTIFASHASVALANAVEEEGLSNAVDSRHLIGLAQGILMERFDLTAERAFAVLRRYSQTRNVKLNWVAQTVVDERKLP</sequence>
<proteinExistence type="predicted"/>
<dbReference type="Gene3D" id="1.10.10.10">
    <property type="entry name" value="Winged helix-like DNA-binding domain superfamily/Winged helix DNA-binding domain"/>
    <property type="match status" value="1"/>
</dbReference>
<feature type="domain" description="ANTAR" evidence="5">
    <location>
        <begin position="156"/>
        <end position="217"/>
    </location>
</feature>
<dbReference type="InterPro" id="IPR011006">
    <property type="entry name" value="CheY-like_superfamily"/>
</dbReference>
<keyword evidence="3" id="KW-0805">Transcription regulation</keyword>
<dbReference type="Pfam" id="PF03861">
    <property type="entry name" value="ANTAR"/>
    <property type="match status" value="1"/>
</dbReference>
<dbReference type="InterPro" id="IPR036388">
    <property type="entry name" value="WH-like_DNA-bd_sf"/>
</dbReference>
<dbReference type="GO" id="GO:0003723">
    <property type="term" value="F:RNA binding"/>
    <property type="evidence" value="ECO:0007669"/>
    <property type="project" value="InterPro"/>
</dbReference>
<dbReference type="EMBL" id="JAAMOX010000002">
    <property type="protein sequence ID" value="NIH54348.1"/>
    <property type="molecule type" value="Genomic_DNA"/>
</dbReference>
<dbReference type="SMART" id="SM01012">
    <property type="entry name" value="ANTAR"/>
    <property type="match status" value="1"/>
</dbReference>
<dbReference type="InterPro" id="IPR012074">
    <property type="entry name" value="GAF_ANTAR"/>
</dbReference>
<evidence type="ECO:0000256" key="2">
    <source>
        <dbReference type="ARBA" id="ARBA00022777"/>
    </source>
</evidence>
<dbReference type="InterPro" id="IPR005561">
    <property type="entry name" value="ANTAR"/>
</dbReference>
<organism evidence="6 7">
    <name type="scientific">Lysinibacter cavernae</name>
    <dbReference type="NCBI Taxonomy" id="1640652"/>
    <lineage>
        <taxon>Bacteria</taxon>
        <taxon>Bacillati</taxon>
        <taxon>Actinomycetota</taxon>
        <taxon>Actinomycetes</taxon>
        <taxon>Micrococcales</taxon>
        <taxon>Microbacteriaceae</taxon>
        <taxon>Lysinibacter</taxon>
    </lineage>
</organism>
<dbReference type="AlphaFoldDB" id="A0A7X5R293"/>
<dbReference type="PIRSF" id="PIRSF036625">
    <property type="entry name" value="GAF_ANTAR"/>
    <property type="match status" value="1"/>
</dbReference>
<evidence type="ECO:0000313" key="7">
    <source>
        <dbReference type="Proteomes" id="UP000541033"/>
    </source>
</evidence>
<dbReference type="Proteomes" id="UP000541033">
    <property type="component" value="Unassembled WGS sequence"/>
</dbReference>
<dbReference type="Gene3D" id="3.30.450.40">
    <property type="match status" value="1"/>
</dbReference>
<keyword evidence="1" id="KW-0808">Transferase</keyword>
<keyword evidence="2" id="KW-0418">Kinase</keyword>
<dbReference type="SUPFAM" id="SSF55781">
    <property type="entry name" value="GAF domain-like"/>
    <property type="match status" value="1"/>
</dbReference>
<evidence type="ECO:0000256" key="1">
    <source>
        <dbReference type="ARBA" id="ARBA00022679"/>
    </source>
</evidence>
<dbReference type="InterPro" id="IPR003018">
    <property type="entry name" value="GAF"/>
</dbReference>
<keyword evidence="4" id="KW-0804">Transcription</keyword>
<keyword evidence="7" id="KW-1185">Reference proteome</keyword>
<dbReference type="SUPFAM" id="SSF52172">
    <property type="entry name" value="CheY-like"/>
    <property type="match status" value="1"/>
</dbReference>
<evidence type="ECO:0000313" key="6">
    <source>
        <dbReference type="EMBL" id="NIH54348.1"/>
    </source>
</evidence>
<dbReference type="Pfam" id="PF13185">
    <property type="entry name" value="GAF_2"/>
    <property type="match status" value="1"/>
</dbReference>
<evidence type="ECO:0000256" key="4">
    <source>
        <dbReference type="ARBA" id="ARBA00023163"/>
    </source>
</evidence>
<dbReference type="GO" id="GO:0016301">
    <property type="term" value="F:kinase activity"/>
    <property type="evidence" value="ECO:0007669"/>
    <property type="project" value="UniProtKB-KW"/>
</dbReference>
<dbReference type="SMART" id="SM00065">
    <property type="entry name" value="GAF"/>
    <property type="match status" value="1"/>
</dbReference>
<evidence type="ECO:0000259" key="5">
    <source>
        <dbReference type="PROSITE" id="PS50921"/>
    </source>
</evidence>
<gene>
    <name evidence="6" type="ORF">FHX76_002244</name>
</gene>
<accession>A0A7X5R293</accession>
<dbReference type="PROSITE" id="PS50921">
    <property type="entry name" value="ANTAR"/>
    <property type="match status" value="1"/>
</dbReference>
<name>A0A7X5R293_9MICO</name>
<comment type="caution">
    <text evidence="6">The sequence shown here is derived from an EMBL/GenBank/DDBJ whole genome shotgun (WGS) entry which is preliminary data.</text>
</comment>